<gene>
    <name evidence="2" type="ORF">I6U51_12875</name>
</gene>
<sequence length="479" mass="55436">MKKVCLKLIDTREGVFIFAFILMALYLFPQKDLIARSGDAVETWKVVTTFLNSNPEHSYVMYKGFLSIIPNVVLYQLALFWGVDQFFFVKMFNCISFAYISTIGLPYFFSYVFNKKIENYKIYILTIILYLEMGVNFSFISVDASSIVVMLLTVNSVIRIMTCEKKLPSIYYLYMGIIFSMCTLFSGQYLPTVVCTLLFIVFAKVIPIFRKKQVNIKLISIIVFFVVGFSIVNSANNYFVKTRVQPVRDAGQWLPTGGQWLQFALTNNMLMSKYSDVTIPDNRGKAILIKENRDIESIEKGGGSYNYKDYTKLVLKYPVEFLTRWLNRLFLGVSVDNNETNYFYLLGSYTLLFLSLLTFKKNCKWIKDVFDSRTFLILALILPSLVPCLMHVEMRYFMSIQILIAGIALLSDTLWNSLLNFKEFIKQVTIDRKNTDSSTSIQINYTFVSYLIFITLCFLLFATQYELLGPTNANILFKF</sequence>
<evidence type="ECO:0000313" key="2">
    <source>
        <dbReference type="EMBL" id="MBI6873593.1"/>
    </source>
</evidence>
<organism evidence="2 3">
    <name type="scientific">Clostridium aciditolerans</name>
    <dbReference type="NCBI Taxonomy" id="339861"/>
    <lineage>
        <taxon>Bacteria</taxon>
        <taxon>Bacillati</taxon>
        <taxon>Bacillota</taxon>
        <taxon>Clostridia</taxon>
        <taxon>Eubacteriales</taxon>
        <taxon>Clostridiaceae</taxon>
        <taxon>Clostridium</taxon>
    </lineage>
</organism>
<comment type="caution">
    <text evidence="2">The sequence shown here is derived from an EMBL/GenBank/DDBJ whole genome shotgun (WGS) entry which is preliminary data.</text>
</comment>
<name>A0A934HZH5_9CLOT</name>
<dbReference type="Proteomes" id="UP000622687">
    <property type="component" value="Unassembled WGS sequence"/>
</dbReference>
<keyword evidence="3" id="KW-1185">Reference proteome</keyword>
<reference evidence="2" key="1">
    <citation type="submission" date="2020-12" db="EMBL/GenBank/DDBJ databases">
        <title>Clostridium thailandense sp. nov., a novel acetogenic bacterium isolated from peat land soil in Thailand.</title>
        <authorList>
            <person name="Chaikitkaew S."/>
            <person name="Birkeland N.K."/>
        </authorList>
    </citation>
    <scope>NUCLEOTIDE SEQUENCE</scope>
    <source>
        <strain evidence="2">DSM 17425</strain>
    </source>
</reference>
<feature type="transmembrane region" description="Helical" evidence="1">
    <location>
        <begin position="87"/>
        <end position="110"/>
    </location>
</feature>
<protein>
    <submittedName>
        <fullName evidence="2">Uncharacterized protein</fullName>
    </submittedName>
</protein>
<evidence type="ECO:0000313" key="3">
    <source>
        <dbReference type="Proteomes" id="UP000622687"/>
    </source>
</evidence>
<dbReference type="AlphaFoldDB" id="A0A934HZH5"/>
<feature type="transmembrane region" description="Helical" evidence="1">
    <location>
        <begin position="12"/>
        <end position="28"/>
    </location>
</feature>
<proteinExistence type="predicted"/>
<feature type="transmembrane region" description="Helical" evidence="1">
    <location>
        <begin position="398"/>
        <end position="421"/>
    </location>
</feature>
<evidence type="ECO:0000256" key="1">
    <source>
        <dbReference type="SAM" id="Phobius"/>
    </source>
</evidence>
<feature type="transmembrane region" description="Helical" evidence="1">
    <location>
        <begin position="60"/>
        <end position="81"/>
    </location>
</feature>
<feature type="transmembrane region" description="Helical" evidence="1">
    <location>
        <begin position="172"/>
        <end position="202"/>
    </location>
</feature>
<feature type="transmembrane region" description="Helical" evidence="1">
    <location>
        <begin position="214"/>
        <end position="232"/>
    </location>
</feature>
<dbReference type="EMBL" id="JAEEGB010000014">
    <property type="protein sequence ID" value="MBI6873593.1"/>
    <property type="molecule type" value="Genomic_DNA"/>
</dbReference>
<accession>A0A934HZH5</accession>
<keyword evidence="1" id="KW-0472">Membrane</keyword>
<keyword evidence="1" id="KW-1133">Transmembrane helix</keyword>
<feature type="transmembrane region" description="Helical" evidence="1">
    <location>
        <begin position="342"/>
        <end position="359"/>
    </location>
</feature>
<feature type="transmembrane region" description="Helical" evidence="1">
    <location>
        <begin position="122"/>
        <end position="152"/>
    </location>
</feature>
<feature type="transmembrane region" description="Helical" evidence="1">
    <location>
        <begin position="442"/>
        <end position="462"/>
    </location>
</feature>
<dbReference type="RefSeq" id="WP_211143018.1">
    <property type="nucleotide sequence ID" value="NZ_JAEEGB010000014.1"/>
</dbReference>
<keyword evidence="1" id="KW-0812">Transmembrane</keyword>